<evidence type="ECO:0000313" key="2">
    <source>
        <dbReference type="Proteomes" id="UP000011717"/>
    </source>
</evidence>
<dbReference type="AlphaFoldDB" id="M2U4U9"/>
<protein>
    <submittedName>
        <fullName evidence="1">Uncharacterized protein</fullName>
    </submittedName>
</protein>
<keyword evidence="2" id="KW-1185">Reference proteome</keyword>
<dbReference type="Proteomes" id="UP000011717">
    <property type="component" value="Unassembled WGS sequence"/>
</dbReference>
<proteinExistence type="predicted"/>
<accession>M2U4U9</accession>
<dbReference type="EMBL" id="AMRV01000004">
    <property type="protein sequence ID" value="EMD83013.1"/>
    <property type="molecule type" value="Genomic_DNA"/>
</dbReference>
<gene>
    <name evidence="1" type="ORF">C725_1611</name>
</gene>
<sequence length="62" mass="6671">MGQGRSGRSEMIFRGTSTLRLRRAVIALSEGAQSPPDGKCSGCVGRSAPLRYRPSSCQKRMA</sequence>
<evidence type="ECO:0000313" key="1">
    <source>
        <dbReference type="EMBL" id="EMD83013.1"/>
    </source>
</evidence>
<reference evidence="1 2" key="1">
    <citation type="journal article" date="2013" name="Genome Announc.">
        <title>Draft Genome Sequence of Strain JLT2015T, Belonging to the Family Sphingomonadaceae of the Alphaproteobacteria.</title>
        <authorList>
            <person name="Tang K."/>
            <person name="Liu K."/>
            <person name="Li S."/>
            <person name="Jiao N."/>
        </authorList>
    </citation>
    <scope>NUCLEOTIDE SEQUENCE [LARGE SCALE GENOMIC DNA]</scope>
    <source>
        <strain evidence="1 2">JLT2015</strain>
    </source>
</reference>
<organism evidence="1 2">
    <name type="scientific">Pacificimonas flava</name>
    <dbReference type="NCBI Taxonomy" id="1234595"/>
    <lineage>
        <taxon>Bacteria</taxon>
        <taxon>Pseudomonadati</taxon>
        <taxon>Pseudomonadota</taxon>
        <taxon>Alphaproteobacteria</taxon>
        <taxon>Sphingomonadales</taxon>
        <taxon>Sphingosinicellaceae</taxon>
        <taxon>Pacificimonas</taxon>
    </lineage>
</organism>
<comment type="caution">
    <text evidence="1">The sequence shown here is derived from an EMBL/GenBank/DDBJ whole genome shotgun (WGS) entry which is preliminary data.</text>
</comment>
<name>M2U4U9_9SPHN</name>